<organism evidence="2 3">
    <name type="scientific">Sterolibacterium denitrificans</name>
    <dbReference type="NCBI Taxonomy" id="157592"/>
    <lineage>
        <taxon>Bacteria</taxon>
        <taxon>Pseudomonadati</taxon>
        <taxon>Pseudomonadota</taxon>
        <taxon>Betaproteobacteria</taxon>
        <taxon>Nitrosomonadales</taxon>
        <taxon>Sterolibacteriaceae</taxon>
        <taxon>Sterolibacterium</taxon>
    </lineage>
</organism>
<dbReference type="PANTHER" id="PTHR48050:SF13">
    <property type="entry name" value="STEROL 3-BETA-GLUCOSYLTRANSFERASE UGT80A2"/>
    <property type="match status" value="1"/>
</dbReference>
<dbReference type="GO" id="GO:0008194">
    <property type="term" value="F:UDP-glycosyltransferase activity"/>
    <property type="evidence" value="ECO:0007669"/>
    <property type="project" value="InterPro"/>
</dbReference>
<dbReference type="PROSITE" id="PS00221">
    <property type="entry name" value="MIP"/>
    <property type="match status" value="1"/>
</dbReference>
<name>A0A7Z7HSJ8_9PROT</name>
<dbReference type="InterPro" id="IPR022357">
    <property type="entry name" value="MIP_CS"/>
</dbReference>
<dbReference type="RefSeq" id="WP_154716465.1">
    <property type="nucleotide sequence ID" value="NZ_LT837803.1"/>
</dbReference>
<dbReference type="InterPro" id="IPR002213">
    <property type="entry name" value="UDP_glucos_trans"/>
</dbReference>
<dbReference type="PANTHER" id="PTHR48050">
    <property type="entry name" value="STEROL 3-BETA-GLUCOSYLTRANSFERASE"/>
    <property type="match status" value="1"/>
</dbReference>
<sequence>MARILITVPPLTGHVNPALSVAVELERRGHEVHWAVHDTLAGNLLPEAMPVFTLPIAADFMASLQEKSQKVRGLASVQFLYEDFCLPLARASLAPLEQIVRDFRPDLMLCDHQMLAGALVARQMGVPWLSLATTSASILKLSHVDVVERWLMDQLRELQVAYGVREIVERPDFSPYGVIVFSSPELIGSQHECYAANYHFVGPAFSHRPQTVDFPWSRLDPGQQKILVSLGTVSRDRGLRFFEVLIEALAGLPLQVVMVGPEVLREKAPDNFIIQPRVPQLALLPQMTAVVCHAGHNTVCESLSFGLPLIVAPIRDDQPVIAQQVIDAGAGLYMRYGKVSVTVARETVQRLLAEPQFRVNAQRLADSFKRLGGASQAADIVQEQLAAIPVLN</sequence>
<evidence type="ECO:0000313" key="2">
    <source>
        <dbReference type="EMBL" id="SMB25374.1"/>
    </source>
</evidence>
<dbReference type="GO" id="GO:0017000">
    <property type="term" value="P:antibiotic biosynthetic process"/>
    <property type="evidence" value="ECO:0007669"/>
    <property type="project" value="UniProtKB-ARBA"/>
</dbReference>
<accession>A0A7Z7HSJ8</accession>
<dbReference type="InterPro" id="IPR010610">
    <property type="entry name" value="EryCIII-like_C"/>
</dbReference>
<proteinExistence type="predicted"/>
<dbReference type="SUPFAM" id="SSF53756">
    <property type="entry name" value="UDP-Glycosyltransferase/glycogen phosphorylase"/>
    <property type="match status" value="1"/>
</dbReference>
<dbReference type="Proteomes" id="UP000242886">
    <property type="component" value="Chromosome SDENCHOL"/>
</dbReference>
<keyword evidence="3" id="KW-1185">Reference proteome</keyword>
<dbReference type="EMBL" id="LT837803">
    <property type="protein sequence ID" value="SMB25374.1"/>
    <property type="molecule type" value="Genomic_DNA"/>
</dbReference>
<dbReference type="AlphaFoldDB" id="A0A7Z7HSJ8"/>
<dbReference type="InterPro" id="IPR050426">
    <property type="entry name" value="Glycosyltransferase_28"/>
</dbReference>
<dbReference type="Pfam" id="PF06722">
    <property type="entry name" value="EryCIII-like_C"/>
    <property type="match status" value="1"/>
</dbReference>
<dbReference type="Gene3D" id="3.40.50.2000">
    <property type="entry name" value="Glycogen Phosphorylase B"/>
    <property type="match status" value="2"/>
</dbReference>
<dbReference type="GO" id="GO:0016758">
    <property type="term" value="F:hexosyltransferase activity"/>
    <property type="evidence" value="ECO:0007669"/>
    <property type="project" value="UniProtKB-ARBA"/>
</dbReference>
<protein>
    <recommendedName>
        <fullName evidence="1">Erythromycin biosynthesis protein CIII-like C-terminal domain-containing protein</fullName>
    </recommendedName>
</protein>
<reference evidence="2" key="1">
    <citation type="submission" date="2017-03" db="EMBL/GenBank/DDBJ databases">
        <authorList>
            <consortium name="AG Boll"/>
        </authorList>
    </citation>
    <scope>NUCLEOTIDE SEQUENCE [LARGE SCALE GENOMIC DNA]</scope>
    <source>
        <strain evidence="2">Chol</strain>
    </source>
</reference>
<evidence type="ECO:0000313" key="3">
    <source>
        <dbReference type="Proteomes" id="UP000242886"/>
    </source>
</evidence>
<dbReference type="CDD" id="cd03784">
    <property type="entry name" value="GT1_Gtf-like"/>
    <property type="match status" value="1"/>
</dbReference>
<evidence type="ECO:0000259" key="1">
    <source>
        <dbReference type="Pfam" id="PF06722"/>
    </source>
</evidence>
<gene>
    <name evidence="2" type="ORF">SDENCHOL_11260</name>
</gene>
<feature type="domain" description="Erythromycin biosynthesis protein CIII-like C-terminal" evidence="1">
    <location>
        <begin position="266"/>
        <end position="367"/>
    </location>
</feature>